<comment type="cofactor">
    <cofactor evidence="11 12">
        <name>FAD</name>
        <dbReference type="ChEBI" id="CHEBI:57692"/>
    </cofactor>
    <text evidence="11 12">Binds 1 FAD per subunit.</text>
</comment>
<evidence type="ECO:0000259" key="14">
    <source>
        <dbReference type="PROSITE" id="PS50902"/>
    </source>
</evidence>
<feature type="binding site" evidence="12">
    <location>
        <begin position="158"/>
        <end position="167"/>
    </location>
    <ligand>
        <name>FMN</name>
        <dbReference type="ChEBI" id="CHEBI:58210"/>
    </ligand>
</feature>
<protein>
    <recommendedName>
        <fullName evidence="11">Sulfite reductase [NADPH] flavoprotein alpha-component</fullName>
        <shortName evidence="11">SiR-FP</shortName>
        <ecNumber evidence="11">1.8.1.2</ecNumber>
    </recommendedName>
</protein>
<dbReference type="EMBL" id="CP029843">
    <property type="protein sequence ID" value="AWV06580.1"/>
    <property type="molecule type" value="Genomic_DNA"/>
</dbReference>
<comment type="subunit">
    <text evidence="11">Alpha(8)-beta(8). The alpha component is a flavoprotein, the beta component is a hemoprotein.</text>
</comment>
<dbReference type="Gene3D" id="2.40.30.10">
    <property type="entry name" value="Translation factors"/>
    <property type="match status" value="1"/>
</dbReference>
<dbReference type="PRINTS" id="PR00369">
    <property type="entry name" value="FLAVODOXIN"/>
</dbReference>
<comment type="cofactor">
    <cofactor evidence="11 12">
        <name>FMN</name>
        <dbReference type="ChEBI" id="CHEBI:58210"/>
    </cofactor>
    <text evidence="11 12">Binds 1 FMN per subunit.</text>
</comment>
<feature type="domain" description="Flavodoxin-like" evidence="14">
    <location>
        <begin position="69"/>
        <end position="207"/>
    </location>
</feature>
<dbReference type="InterPro" id="IPR023173">
    <property type="entry name" value="NADPH_Cyt_P450_Rdtase_alpha"/>
</dbReference>
<dbReference type="InterPro" id="IPR010199">
    <property type="entry name" value="CysJ"/>
</dbReference>
<comment type="catalytic activity">
    <reaction evidence="10 11">
        <text>hydrogen sulfide + 3 NADP(+) + 3 H2O = sulfite + 3 NADPH + 4 H(+)</text>
        <dbReference type="Rhea" id="RHEA:13801"/>
        <dbReference type="ChEBI" id="CHEBI:15377"/>
        <dbReference type="ChEBI" id="CHEBI:15378"/>
        <dbReference type="ChEBI" id="CHEBI:17359"/>
        <dbReference type="ChEBI" id="CHEBI:29919"/>
        <dbReference type="ChEBI" id="CHEBI:57783"/>
        <dbReference type="ChEBI" id="CHEBI:58349"/>
        <dbReference type="EC" id="1.8.1.2"/>
    </reaction>
</comment>
<dbReference type="SUPFAM" id="SSF52218">
    <property type="entry name" value="Flavoproteins"/>
    <property type="match status" value="1"/>
</dbReference>
<feature type="binding site" evidence="12">
    <location>
        <position position="615"/>
    </location>
    <ligand>
        <name>FAD</name>
        <dbReference type="ChEBI" id="CHEBI:57692"/>
    </ligand>
</feature>
<evidence type="ECO:0000256" key="8">
    <source>
        <dbReference type="ARBA" id="ARBA00023002"/>
    </source>
</evidence>
<feature type="binding site" evidence="12">
    <location>
        <begin position="122"/>
        <end position="125"/>
    </location>
    <ligand>
        <name>FMN</name>
        <dbReference type="ChEBI" id="CHEBI:58210"/>
    </ligand>
</feature>
<organism evidence="16 17">
    <name type="scientific">Marilutibacter maris</name>
    <dbReference type="NCBI Taxonomy" id="1605891"/>
    <lineage>
        <taxon>Bacteria</taxon>
        <taxon>Pseudomonadati</taxon>
        <taxon>Pseudomonadota</taxon>
        <taxon>Gammaproteobacteria</taxon>
        <taxon>Lysobacterales</taxon>
        <taxon>Lysobacteraceae</taxon>
        <taxon>Marilutibacter</taxon>
    </lineage>
</organism>
<dbReference type="Pfam" id="PF00258">
    <property type="entry name" value="Flavodoxin_1"/>
    <property type="match status" value="1"/>
</dbReference>
<dbReference type="GO" id="GO:0070814">
    <property type="term" value="P:hydrogen sulfide biosynthetic process"/>
    <property type="evidence" value="ECO:0007669"/>
    <property type="project" value="UniProtKB-UniPathway"/>
</dbReference>
<feature type="domain" description="FAD-binding FR-type" evidence="15">
    <location>
        <begin position="245"/>
        <end position="465"/>
    </location>
</feature>
<dbReference type="SUPFAM" id="SSF52343">
    <property type="entry name" value="Ferredoxin reductase-like, C-terminal NADP-linked domain"/>
    <property type="match status" value="1"/>
</dbReference>
<dbReference type="Gene3D" id="3.40.50.80">
    <property type="entry name" value="Nucleotide-binding domain of ferredoxin-NADP reductase (FNR) module"/>
    <property type="match status" value="1"/>
</dbReference>
<evidence type="ECO:0000256" key="1">
    <source>
        <dbReference type="ARBA" id="ARBA00022448"/>
    </source>
</evidence>
<evidence type="ECO:0000256" key="9">
    <source>
        <dbReference type="ARBA" id="ARBA00023192"/>
    </source>
</evidence>
<evidence type="ECO:0000256" key="6">
    <source>
        <dbReference type="ARBA" id="ARBA00022857"/>
    </source>
</evidence>
<feature type="binding site" evidence="12">
    <location>
        <position position="577"/>
    </location>
    <ligand>
        <name>NADP(+)</name>
        <dbReference type="ChEBI" id="CHEBI:58349"/>
    </ligand>
</feature>
<dbReference type="InterPro" id="IPR001433">
    <property type="entry name" value="OxRdtase_FAD/NAD-bd"/>
</dbReference>
<dbReference type="InterPro" id="IPR008254">
    <property type="entry name" value="Flavodoxin/NO_synth"/>
</dbReference>
<dbReference type="InterPro" id="IPR003097">
    <property type="entry name" value="CysJ-like_FAD-binding"/>
</dbReference>
<dbReference type="EC" id="1.8.1.2" evidence="11"/>
<dbReference type="InterPro" id="IPR001709">
    <property type="entry name" value="Flavoprot_Pyr_Nucl_cyt_Rdtase"/>
</dbReference>
<dbReference type="Pfam" id="PF00175">
    <property type="entry name" value="NAD_binding_1"/>
    <property type="match status" value="1"/>
</dbReference>
<evidence type="ECO:0000256" key="10">
    <source>
        <dbReference type="ARBA" id="ARBA00052219"/>
    </source>
</evidence>
<dbReference type="PIRSF" id="PIRSF000207">
    <property type="entry name" value="SiR-FP_CysJ"/>
    <property type="match status" value="1"/>
</dbReference>
<dbReference type="PANTHER" id="PTHR19384">
    <property type="entry name" value="NITRIC OXIDE SYNTHASE-RELATED"/>
    <property type="match status" value="1"/>
</dbReference>
<keyword evidence="4 11" id="KW-0288">FMN</keyword>
<dbReference type="NCBIfam" id="TIGR01931">
    <property type="entry name" value="cysJ"/>
    <property type="match status" value="1"/>
</dbReference>
<reference evidence="16 17" key="1">
    <citation type="submission" date="2018-05" db="EMBL/GenBank/DDBJ databases">
        <title>The complete genome of Lysobacter maris HZ9B, a marine bacterium antagonistic against terrestrial plant pathogens.</title>
        <authorList>
            <person name="Zhang X.-Q."/>
        </authorList>
    </citation>
    <scope>NUCLEOTIDE SEQUENCE [LARGE SCALE GENOMIC DNA]</scope>
    <source>
        <strain evidence="16 17">HZ9B</strain>
    </source>
</reference>
<dbReference type="InterPro" id="IPR039261">
    <property type="entry name" value="FNR_nucleotide-bd"/>
</dbReference>
<keyword evidence="6 11" id="KW-0521">NADP</keyword>
<evidence type="ECO:0000313" key="17">
    <source>
        <dbReference type="Proteomes" id="UP000249447"/>
    </source>
</evidence>
<proteinExistence type="predicted"/>
<comment type="function">
    <text evidence="11">Component of the sulfite reductase complex that catalyzes the 6-electron reduction of sulfite to sulfide. This is one of several activities required for the biosynthesis of L-cysteine from sulfate. The flavoprotein component catalyzes the electron flow from NADPH -&gt; FAD -&gt; FMN to the hemoprotein component.</text>
</comment>
<name>A0A2U9TEE8_9GAMM</name>
<dbReference type="PROSITE" id="PS51384">
    <property type="entry name" value="FAD_FR"/>
    <property type="match status" value="1"/>
</dbReference>
<dbReference type="CDD" id="cd06199">
    <property type="entry name" value="SiR"/>
    <property type="match status" value="1"/>
</dbReference>
<dbReference type="GO" id="GO:0005829">
    <property type="term" value="C:cytosol"/>
    <property type="evidence" value="ECO:0007669"/>
    <property type="project" value="TreeGrafter"/>
</dbReference>
<keyword evidence="7 11" id="KW-0249">Electron transport</keyword>
<dbReference type="Gene3D" id="1.20.990.10">
    <property type="entry name" value="NADPH-cytochrome p450 Reductase, Chain A, domain 3"/>
    <property type="match status" value="1"/>
</dbReference>
<keyword evidence="5 11" id="KW-0274">FAD</keyword>
<evidence type="ECO:0000256" key="7">
    <source>
        <dbReference type="ARBA" id="ARBA00022982"/>
    </source>
</evidence>
<feature type="binding site" evidence="12">
    <location>
        <position position="338"/>
    </location>
    <ligand>
        <name>FAD</name>
        <dbReference type="ChEBI" id="CHEBI:57692"/>
    </ligand>
</feature>
<evidence type="ECO:0000256" key="11">
    <source>
        <dbReference type="PIRNR" id="PIRNR000207"/>
    </source>
</evidence>
<dbReference type="RefSeq" id="WP_111265739.1">
    <property type="nucleotide sequence ID" value="NZ_CP029843.1"/>
</dbReference>
<keyword evidence="9 11" id="KW-0198">Cysteine biosynthesis</keyword>
<feature type="binding site" evidence="12">
    <location>
        <begin position="536"/>
        <end position="537"/>
    </location>
    <ligand>
        <name>NADP(+)</name>
        <dbReference type="ChEBI" id="CHEBI:58349"/>
    </ligand>
</feature>
<dbReference type="InterPro" id="IPR017938">
    <property type="entry name" value="Riboflavin_synthase-like_b-brl"/>
</dbReference>
<keyword evidence="3 11" id="KW-0285">Flavoprotein</keyword>
<dbReference type="GO" id="GO:0010181">
    <property type="term" value="F:FMN binding"/>
    <property type="evidence" value="ECO:0007669"/>
    <property type="project" value="InterPro"/>
</dbReference>
<dbReference type="PANTHER" id="PTHR19384:SF128">
    <property type="entry name" value="NADPH OXIDOREDUCTASE A"/>
    <property type="match status" value="1"/>
</dbReference>
<dbReference type="Gene3D" id="3.40.50.360">
    <property type="match status" value="1"/>
</dbReference>
<evidence type="ECO:0000256" key="5">
    <source>
        <dbReference type="ARBA" id="ARBA00022827"/>
    </source>
</evidence>
<feature type="binding site" evidence="12">
    <location>
        <begin position="404"/>
        <end position="407"/>
    </location>
    <ligand>
        <name>FAD</name>
        <dbReference type="ChEBI" id="CHEBI:57692"/>
    </ligand>
</feature>
<feature type="binding site" evidence="12">
    <location>
        <position position="428"/>
    </location>
    <ligand>
        <name>FAD</name>
        <dbReference type="ChEBI" id="CHEBI:57692"/>
    </ligand>
</feature>
<evidence type="ECO:0000256" key="4">
    <source>
        <dbReference type="ARBA" id="ARBA00022643"/>
    </source>
</evidence>
<dbReference type="UniPathway" id="UPA00140">
    <property type="reaction ID" value="UER00207"/>
</dbReference>
<dbReference type="SUPFAM" id="SSF63380">
    <property type="entry name" value="Riboflavin synthase domain-like"/>
    <property type="match status" value="1"/>
</dbReference>
<dbReference type="GO" id="GO:0050660">
    <property type="term" value="F:flavin adenine dinucleotide binding"/>
    <property type="evidence" value="ECO:0007669"/>
    <property type="project" value="InterPro"/>
</dbReference>
<dbReference type="GO" id="GO:0019344">
    <property type="term" value="P:cysteine biosynthetic process"/>
    <property type="evidence" value="ECO:0007669"/>
    <property type="project" value="UniProtKB-KW"/>
</dbReference>
<feature type="region of interest" description="Disordered" evidence="13">
    <location>
        <begin position="225"/>
        <end position="244"/>
    </location>
</feature>
<accession>A0A2U9TEE8</accession>
<dbReference type="InterPro" id="IPR017927">
    <property type="entry name" value="FAD-bd_FR_type"/>
</dbReference>
<dbReference type="InterPro" id="IPR029039">
    <property type="entry name" value="Flavoprotein-like_sf"/>
</dbReference>
<keyword evidence="2 11" id="KW-0028">Amino-acid biosynthesis</keyword>
<dbReference type="Proteomes" id="UP000249447">
    <property type="component" value="Chromosome"/>
</dbReference>
<dbReference type="PRINTS" id="PR00371">
    <property type="entry name" value="FPNCR"/>
</dbReference>
<keyword evidence="17" id="KW-1185">Reference proteome</keyword>
<keyword evidence="1 11" id="KW-0813">Transport</keyword>
<dbReference type="OrthoDB" id="9816402at2"/>
<feature type="binding site" evidence="12">
    <location>
        <begin position="422"/>
        <end position="424"/>
    </location>
    <ligand>
        <name>FAD</name>
        <dbReference type="ChEBI" id="CHEBI:57692"/>
    </ligand>
</feature>
<evidence type="ECO:0000259" key="15">
    <source>
        <dbReference type="PROSITE" id="PS51384"/>
    </source>
</evidence>
<dbReference type="AlphaFoldDB" id="A0A2U9TEE8"/>
<keyword evidence="8 11" id="KW-0560">Oxidoreductase</keyword>
<evidence type="ECO:0000256" key="3">
    <source>
        <dbReference type="ARBA" id="ARBA00022630"/>
    </source>
</evidence>
<evidence type="ECO:0000256" key="12">
    <source>
        <dbReference type="PIRSR" id="PIRSR000207-1"/>
    </source>
</evidence>
<dbReference type="Pfam" id="PF00667">
    <property type="entry name" value="FAD_binding_1"/>
    <property type="match status" value="1"/>
</dbReference>
<comment type="pathway">
    <text evidence="11">Sulfur metabolism; hydrogen sulfide biosynthesis; hydrogen sulfide from sulfite (NADPH route): step 1/1.</text>
</comment>
<dbReference type="KEGG" id="lmb:C9I47_0859"/>
<evidence type="ECO:0000313" key="16">
    <source>
        <dbReference type="EMBL" id="AWV06580.1"/>
    </source>
</evidence>
<feature type="binding site" evidence="12">
    <location>
        <begin position="437"/>
        <end position="440"/>
    </location>
    <ligand>
        <name>FAD</name>
        <dbReference type="ChEBI" id="CHEBI:57692"/>
    </ligand>
</feature>
<dbReference type="InterPro" id="IPR001094">
    <property type="entry name" value="Flavdoxin-like"/>
</dbReference>
<dbReference type="PROSITE" id="PS50902">
    <property type="entry name" value="FLAVODOXIN_LIKE"/>
    <property type="match status" value="1"/>
</dbReference>
<dbReference type="GO" id="GO:0004783">
    <property type="term" value="F:sulfite reductase (NADPH) activity"/>
    <property type="evidence" value="ECO:0007669"/>
    <property type="project" value="UniProtKB-EC"/>
</dbReference>
<dbReference type="FunFam" id="3.40.50.80:FF:000001">
    <property type="entry name" value="NADPH--cytochrome P450 reductase 1"/>
    <property type="match status" value="1"/>
</dbReference>
<gene>
    <name evidence="16" type="ORF">C9I47_0859</name>
</gene>
<feature type="binding site" evidence="12">
    <location>
        <begin position="542"/>
        <end position="546"/>
    </location>
    <ligand>
        <name>NADP(+)</name>
        <dbReference type="ChEBI" id="CHEBI:58349"/>
    </ligand>
</feature>
<evidence type="ECO:0000256" key="2">
    <source>
        <dbReference type="ARBA" id="ARBA00022605"/>
    </source>
</evidence>
<evidence type="ECO:0000256" key="13">
    <source>
        <dbReference type="SAM" id="MobiDB-lite"/>
    </source>
</evidence>
<feature type="binding site" evidence="12">
    <location>
        <begin position="75"/>
        <end position="80"/>
    </location>
    <ligand>
        <name>FMN</name>
        <dbReference type="ChEBI" id="CHEBI:58210"/>
    </ligand>
</feature>
<sequence>MPASPAPAPLTDAQSGLLTRLTDDLDGAGLWWISGYAAGLARARALPAGAPVAAAVAAAPPVADAAPTVTVVYGSQTGNARRLAEKLSAELEATGASVRLLRADAYPTRELKDEKRLYIVISTQGEGDPPDDSIGLVEFIRGRRAPKLPQLGYAVLGLGDSSYPQFCEIGRILDERLAELGAARLFERGDADLDIESVATPWLQRAVDETRTLVAAATASAAPAHSATVTPLRPLQQSAPAHDRDRPFQAELLAGHRLSAASGPRSPQGRDVRHFELSLEGSGLHYQPGDALGIWPRNPPALVDEVLATLKLDGDATVQAGGDERPLREWLGARRELTRLSRPFLAAHAERAGDGDLLALLQPERRDDLARLFDSHQIADLLHLHPADWSADALVDALRPMAPRLYSIASSQKHVGDEVHLTVAHIEYEAGERTRWGSASNFLARAAEGDRLPVYVEANERFRLPADPDRDIIMVGPGTGVAPFRAFVQERAEIDADGRNWLFFGNPHFRTDFLYQLEWQRAIRDGHLHRVDLAFSRDQAGKIYVQNRIREQGRALYDWLENGAHFYVCGAIAMGKDVHAALLDVVAEHGGKSREDAEDYLNQLQQQGRYARDVY</sequence>